<dbReference type="AlphaFoldDB" id="A0A8J2XJ79"/>
<feature type="transmembrane region" description="Helical" evidence="2">
    <location>
        <begin position="33"/>
        <end position="53"/>
    </location>
</feature>
<protein>
    <submittedName>
        <fullName evidence="4">Membrane protein</fullName>
    </submittedName>
</protein>
<comment type="caution">
    <text evidence="4">The sequence shown here is derived from an EMBL/GenBank/DDBJ whole genome shotgun (WGS) entry which is preliminary data.</text>
</comment>
<proteinExistence type="predicted"/>
<dbReference type="Gene3D" id="3.60.10.10">
    <property type="entry name" value="Endonuclease/exonuclease/phosphatase"/>
    <property type="match status" value="1"/>
</dbReference>
<accession>A0A8J2XJ79</accession>
<feature type="compositionally biased region" description="Acidic residues" evidence="1">
    <location>
        <begin position="335"/>
        <end position="349"/>
    </location>
</feature>
<feature type="compositionally biased region" description="Basic residues" evidence="1">
    <location>
        <begin position="10"/>
        <end position="27"/>
    </location>
</feature>
<keyword evidence="2" id="KW-0812">Transmembrane</keyword>
<feature type="region of interest" description="Disordered" evidence="1">
    <location>
        <begin position="328"/>
        <end position="349"/>
    </location>
</feature>
<dbReference type="InterPro" id="IPR036691">
    <property type="entry name" value="Endo/exonu/phosph_ase_sf"/>
</dbReference>
<keyword evidence="5" id="KW-1185">Reference proteome</keyword>
<dbReference type="RefSeq" id="WP_188549239.1">
    <property type="nucleotide sequence ID" value="NZ_BMFY01000002.1"/>
</dbReference>
<feature type="domain" description="Endonuclease/exonuclease/phosphatase" evidence="3">
    <location>
        <begin position="124"/>
        <end position="320"/>
    </location>
</feature>
<sequence>MANAPYGRPHGPRPTHAHRAGGRRPVRRKKHKGYLTLVAGLLLAVFFAAHRIIPTDRGIALVIESALPWFGVLIVPLALVALFRLSWVAGIGVLIPALVWGSMFGTQLLPRQDETAAPDLTIATQNVGARLPQPTATADRLIAADPDIVTVQEIESLSGQIIQERLGSHYEHGRVVDTIGVWSRYPIAEPQEVDLGLGWPRAFRTTVSTDVGTVAFYAVHMPSVRPGSEATRNRAIVRLTEVLAADSAERIVLAGDLNAATTDRYFDLLDDQLLDSRQHVGGGFGFTWPGIFPVTRLDHVMVRGFTPLTDEVLGRGTSDHRAVIVGLADGGPDTAGEDTGADDTGDADG</sequence>
<keyword evidence="2" id="KW-0472">Membrane</keyword>
<dbReference type="GO" id="GO:0003824">
    <property type="term" value="F:catalytic activity"/>
    <property type="evidence" value="ECO:0007669"/>
    <property type="project" value="InterPro"/>
</dbReference>
<feature type="transmembrane region" description="Helical" evidence="2">
    <location>
        <begin position="87"/>
        <end position="105"/>
    </location>
</feature>
<feature type="transmembrane region" description="Helical" evidence="2">
    <location>
        <begin position="59"/>
        <end position="80"/>
    </location>
</feature>
<reference evidence="4" key="2">
    <citation type="submission" date="2020-09" db="EMBL/GenBank/DDBJ databases">
        <authorList>
            <person name="Sun Q."/>
            <person name="Zhou Y."/>
        </authorList>
    </citation>
    <scope>NUCLEOTIDE SEQUENCE</scope>
    <source>
        <strain evidence="4">CGMCC 1.12785</strain>
    </source>
</reference>
<organism evidence="4 5">
    <name type="scientific">Sediminivirga luteola</name>
    <dbReference type="NCBI Taxonomy" id="1774748"/>
    <lineage>
        <taxon>Bacteria</taxon>
        <taxon>Bacillati</taxon>
        <taxon>Actinomycetota</taxon>
        <taxon>Actinomycetes</taxon>
        <taxon>Micrococcales</taxon>
        <taxon>Brevibacteriaceae</taxon>
        <taxon>Sediminivirga</taxon>
    </lineage>
</organism>
<dbReference type="Proteomes" id="UP000616114">
    <property type="component" value="Unassembled WGS sequence"/>
</dbReference>
<reference evidence="4" key="1">
    <citation type="journal article" date="2014" name="Int. J. Syst. Evol. Microbiol.">
        <title>Complete genome sequence of Corynebacterium casei LMG S-19264T (=DSM 44701T), isolated from a smear-ripened cheese.</title>
        <authorList>
            <consortium name="US DOE Joint Genome Institute (JGI-PGF)"/>
            <person name="Walter F."/>
            <person name="Albersmeier A."/>
            <person name="Kalinowski J."/>
            <person name="Ruckert C."/>
        </authorList>
    </citation>
    <scope>NUCLEOTIDE SEQUENCE</scope>
    <source>
        <strain evidence="4">CGMCC 1.12785</strain>
    </source>
</reference>
<dbReference type="EMBL" id="BMFY01000002">
    <property type="protein sequence ID" value="GGA04511.1"/>
    <property type="molecule type" value="Genomic_DNA"/>
</dbReference>
<keyword evidence="2" id="KW-1133">Transmembrane helix</keyword>
<name>A0A8J2XJ79_9MICO</name>
<evidence type="ECO:0000313" key="4">
    <source>
        <dbReference type="EMBL" id="GGA04511.1"/>
    </source>
</evidence>
<evidence type="ECO:0000256" key="2">
    <source>
        <dbReference type="SAM" id="Phobius"/>
    </source>
</evidence>
<evidence type="ECO:0000256" key="1">
    <source>
        <dbReference type="SAM" id="MobiDB-lite"/>
    </source>
</evidence>
<gene>
    <name evidence="4" type="ORF">GCM10011333_03710</name>
</gene>
<evidence type="ECO:0000259" key="3">
    <source>
        <dbReference type="Pfam" id="PF03372"/>
    </source>
</evidence>
<dbReference type="InterPro" id="IPR005135">
    <property type="entry name" value="Endo/exonuclease/phosphatase"/>
</dbReference>
<dbReference type="SUPFAM" id="SSF56219">
    <property type="entry name" value="DNase I-like"/>
    <property type="match status" value="1"/>
</dbReference>
<evidence type="ECO:0000313" key="5">
    <source>
        <dbReference type="Proteomes" id="UP000616114"/>
    </source>
</evidence>
<dbReference type="Pfam" id="PF03372">
    <property type="entry name" value="Exo_endo_phos"/>
    <property type="match status" value="1"/>
</dbReference>
<feature type="region of interest" description="Disordered" evidence="1">
    <location>
        <begin position="1"/>
        <end position="27"/>
    </location>
</feature>